<dbReference type="AlphaFoldDB" id="A0A9J5Y652"/>
<reference evidence="4 5" key="1">
    <citation type="submission" date="2020-09" db="EMBL/GenBank/DDBJ databases">
        <title>De no assembly of potato wild relative species, Solanum commersonii.</title>
        <authorList>
            <person name="Cho K."/>
        </authorList>
    </citation>
    <scope>NUCLEOTIDE SEQUENCE [LARGE SCALE GENOMIC DNA]</scope>
    <source>
        <strain evidence="4">LZ3.2</strain>
        <tissue evidence="4">Leaf</tissue>
    </source>
</reference>
<name>A0A9J5Y652_SOLCO</name>
<dbReference type="EMBL" id="JACXVP010000007">
    <property type="protein sequence ID" value="KAG5596147.1"/>
    <property type="molecule type" value="Genomic_DNA"/>
</dbReference>
<dbReference type="PANTHER" id="PTHR33077:SF140">
    <property type="entry name" value="PROTEIN TIFY 10B"/>
    <property type="match status" value="1"/>
</dbReference>
<dbReference type="GO" id="GO:0005634">
    <property type="term" value="C:nucleus"/>
    <property type="evidence" value="ECO:0007669"/>
    <property type="project" value="UniProtKB-SubCell"/>
</dbReference>
<comment type="function">
    <text evidence="2">Repressor of jasmonate responses.</text>
</comment>
<comment type="similarity">
    <text evidence="1 2">Belongs to the TIFY/JAZ family.</text>
</comment>
<evidence type="ECO:0000256" key="1">
    <source>
        <dbReference type="ARBA" id="ARBA00008614"/>
    </source>
</evidence>
<dbReference type="PANTHER" id="PTHR33077">
    <property type="entry name" value="PROTEIN TIFY 4A-RELATED-RELATED"/>
    <property type="match status" value="1"/>
</dbReference>
<proteinExistence type="inferred from homology"/>
<organism evidence="4 5">
    <name type="scientific">Solanum commersonii</name>
    <name type="common">Commerson's wild potato</name>
    <name type="synonym">Commerson's nightshade</name>
    <dbReference type="NCBI Taxonomy" id="4109"/>
    <lineage>
        <taxon>Eukaryota</taxon>
        <taxon>Viridiplantae</taxon>
        <taxon>Streptophyta</taxon>
        <taxon>Embryophyta</taxon>
        <taxon>Tracheophyta</taxon>
        <taxon>Spermatophyta</taxon>
        <taxon>Magnoliopsida</taxon>
        <taxon>eudicotyledons</taxon>
        <taxon>Gunneridae</taxon>
        <taxon>Pentapetalae</taxon>
        <taxon>asterids</taxon>
        <taxon>lamiids</taxon>
        <taxon>Solanales</taxon>
        <taxon>Solanaceae</taxon>
        <taxon>Solanoideae</taxon>
        <taxon>Solaneae</taxon>
        <taxon>Solanum</taxon>
    </lineage>
</organism>
<dbReference type="OrthoDB" id="1937734at2759"/>
<comment type="domain">
    <text evidence="2">The jas domain is required for interaction with COI1.</text>
</comment>
<keyword evidence="2" id="KW-1184">Jasmonic acid signaling pathway</keyword>
<dbReference type="GO" id="GO:0009611">
    <property type="term" value="P:response to wounding"/>
    <property type="evidence" value="ECO:0007669"/>
    <property type="project" value="UniProtKB-UniRule"/>
</dbReference>
<accession>A0A9J5Y652</accession>
<dbReference type="InterPro" id="IPR040390">
    <property type="entry name" value="TIFY/JAZ"/>
</dbReference>
<keyword evidence="2" id="KW-0539">Nucleus</keyword>
<dbReference type="InterPro" id="IPR010399">
    <property type="entry name" value="Tify_dom"/>
</dbReference>
<dbReference type="Proteomes" id="UP000824120">
    <property type="component" value="Chromosome 7"/>
</dbReference>
<evidence type="ECO:0000313" key="4">
    <source>
        <dbReference type="EMBL" id="KAG5596147.1"/>
    </source>
</evidence>
<comment type="subcellular location">
    <subcellularLocation>
        <location evidence="2">Nucleus</location>
    </subcellularLocation>
</comment>
<evidence type="ECO:0000313" key="5">
    <source>
        <dbReference type="Proteomes" id="UP000824120"/>
    </source>
</evidence>
<dbReference type="Pfam" id="PF06200">
    <property type="entry name" value="tify"/>
    <property type="match status" value="1"/>
</dbReference>
<gene>
    <name evidence="4" type="ORF">H5410_037379</name>
</gene>
<comment type="caution">
    <text evidence="4">The sequence shown here is derived from an EMBL/GenBank/DDBJ whole genome shotgun (WGS) entry which is preliminary data.</text>
</comment>
<protein>
    <recommendedName>
        <fullName evidence="2">Protein TIFY</fullName>
    </recommendedName>
    <alternativeName>
        <fullName evidence="2">Jasmonate ZIM domain-containing protein</fullName>
    </alternativeName>
</protein>
<dbReference type="SMART" id="SM00979">
    <property type="entry name" value="TIFY"/>
    <property type="match status" value="1"/>
</dbReference>
<dbReference type="GO" id="GO:0031347">
    <property type="term" value="P:regulation of defense response"/>
    <property type="evidence" value="ECO:0007669"/>
    <property type="project" value="UniProtKB-UniRule"/>
</dbReference>
<dbReference type="InterPro" id="IPR018467">
    <property type="entry name" value="CCT_CS"/>
</dbReference>
<dbReference type="PROSITE" id="PS51320">
    <property type="entry name" value="TIFY"/>
    <property type="match status" value="1"/>
</dbReference>
<evidence type="ECO:0000256" key="2">
    <source>
        <dbReference type="RuleBase" id="RU369065"/>
    </source>
</evidence>
<feature type="domain" description="Tify" evidence="3">
    <location>
        <begin position="85"/>
        <end position="120"/>
    </location>
</feature>
<keyword evidence="5" id="KW-1185">Reference proteome</keyword>
<sequence>MASSEIVDSGRYAGQKSHFSHTCNLLSQYLKEKKGSLGDLSLDIHRNFDSTGSTTMDLLPMIEKSGESVQKSMNLFRQGAMKAESEPEKAQMTIFYAGQVIVFNDFPADKAKEIMLMASTSKGNNTQNPAKQLESPADLVIPSFGSTSIQENQMPNQPIVSDLPIARRASLTRFLEKRKDRLTAKVPYYREEAAPKKEENKAAWLGLGGQFAVKTEQY</sequence>
<dbReference type="Pfam" id="PF09425">
    <property type="entry name" value="Jas_motif"/>
    <property type="match status" value="1"/>
</dbReference>
<evidence type="ECO:0000259" key="3">
    <source>
        <dbReference type="PROSITE" id="PS51320"/>
    </source>
</evidence>
<dbReference type="GO" id="GO:2000022">
    <property type="term" value="P:regulation of jasmonic acid mediated signaling pathway"/>
    <property type="evidence" value="ECO:0007669"/>
    <property type="project" value="UniProtKB-UniRule"/>
</dbReference>